<protein>
    <submittedName>
        <fullName evidence="1">Uncharacterized protein</fullName>
    </submittedName>
</protein>
<organism evidence="1 2">
    <name type="scientific">Bionectria ochroleuca</name>
    <name type="common">Gliocladium roseum</name>
    <dbReference type="NCBI Taxonomy" id="29856"/>
    <lineage>
        <taxon>Eukaryota</taxon>
        <taxon>Fungi</taxon>
        <taxon>Dikarya</taxon>
        <taxon>Ascomycota</taxon>
        <taxon>Pezizomycotina</taxon>
        <taxon>Sordariomycetes</taxon>
        <taxon>Hypocreomycetidae</taxon>
        <taxon>Hypocreales</taxon>
        <taxon>Bionectriaceae</taxon>
        <taxon>Clonostachys</taxon>
    </lineage>
</organism>
<dbReference type="EMBL" id="JADCTT010000015">
    <property type="protein sequence ID" value="KAF9744238.1"/>
    <property type="molecule type" value="Genomic_DNA"/>
</dbReference>
<evidence type="ECO:0000313" key="2">
    <source>
        <dbReference type="Proteomes" id="UP000616885"/>
    </source>
</evidence>
<evidence type="ECO:0000313" key="1">
    <source>
        <dbReference type="EMBL" id="KAF9744238.1"/>
    </source>
</evidence>
<sequence>MTTQTPSTQRVEAWDILRQFKYHGDTILRTKEELEDVHFKLQKHLLDEGFWERTWPGSEHDREDIRVRHFDIILNADVCRCAGACRLALPNELWYLHKDEDNENPCVWATGINRVYIDIRQVSKMQQKVVKCLEADQVTLKKFGGDVAAIRGSGSKDIIWYKSMDDIDIAIQIHTSWLVLLKNNCNTLFEAYQKLTDKKPLEENHLDGSG</sequence>
<accession>A0A8H7K5J5</accession>
<reference evidence="1" key="1">
    <citation type="submission" date="2020-10" db="EMBL/GenBank/DDBJ databases">
        <title>High-Quality Genome Resource of Clonostachys rosea strain S41 by Oxford Nanopore Long-Read Sequencing.</title>
        <authorList>
            <person name="Wang H."/>
        </authorList>
    </citation>
    <scope>NUCLEOTIDE SEQUENCE</scope>
    <source>
        <strain evidence="1">S41</strain>
    </source>
</reference>
<comment type="caution">
    <text evidence="1">The sequence shown here is derived from an EMBL/GenBank/DDBJ whole genome shotgun (WGS) entry which is preliminary data.</text>
</comment>
<gene>
    <name evidence="1" type="ORF">IM811_005818</name>
</gene>
<dbReference type="AlphaFoldDB" id="A0A8H7K5J5"/>
<proteinExistence type="predicted"/>
<dbReference type="Proteomes" id="UP000616885">
    <property type="component" value="Unassembled WGS sequence"/>
</dbReference>
<name>A0A8H7K5J5_BIOOC</name>